<dbReference type="AlphaFoldDB" id="A0A8H2XWC8"/>
<organism evidence="6 7">
    <name type="scientific">Rhizoctonia solani</name>
    <dbReference type="NCBI Taxonomy" id="456999"/>
    <lineage>
        <taxon>Eukaryota</taxon>
        <taxon>Fungi</taxon>
        <taxon>Dikarya</taxon>
        <taxon>Basidiomycota</taxon>
        <taxon>Agaricomycotina</taxon>
        <taxon>Agaricomycetes</taxon>
        <taxon>Cantharellales</taxon>
        <taxon>Ceratobasidiaceae</taxon>
        <taxon>Rhizoctonia</taxon>
    </lineage>
</organism>
<dbReference type="GO" id="GO:0016020">
    <property type="term" value="C:membrane"/>
    <property type="evidence" value="ECO:0007669"/>
    <property type="project" value="TreeGrafter"/>
</dbReference>
<dbReference type="GO" id="GO:0046486">
    <property type="term" value="P:glycerolipid metabolic process"/>
    <property type="evidence" value="ECO:0007669"/>
    <property type="project" value="UniProtKB-ARBA"/>
</dbReference>
<dbReference type="InterPro" id="IPR002641">
    <property type="entry name" value="PNPLA_dom"/>
</dbReference>
<sequence length="537" mass="59925">MSQQRRYSVSQNWKEQVAVKGEYVSYVRARPNLPTGTSETQTCIFTLLYQFFIEHTYLKVQRRRARGQALIQPGGGTLALPQLIILRHHFRKVEQKFPQPAFEFYRKMPDNSGARTGPPGLNLLSLDGGGITGLSSLLIIKEIMSRAQANSQQDGILKPCELFDMIAGTGTGAISAVMLGRLRMSIDDAIRSYTQLTRRVFSERKLTFTGETGAFKATVLERELKAMLCRAVGDEDAKMMEDQQPDEDVRCKVVVYAMSSYNLTSALPIAFRSYPSTATSARCAIWQALRATTAHPYMFKGIEVDVEGTDLKSMFTHGGLGCANPTPRLLEEARQEYPGRSVASITSIGTGHPRTIQIVTGRTRSSWTTGEAMTKVMRVAQEMAEGSERVAEEIARRFTDVGSGYYRLNVQQGIQGVEASEWERLDEIAAHTRAYLDQIEVKLKIDRLVKEISQKTAVWETSHIDGRVPIALKVMRDSIRSLPPSSSRFTGREEYITKARAYFTSGSQGRRVFVLYGLGGAGKTQIALRCAEELREQ</sequence>
<dbReference type="GO" id="GO:0019369">
    <property type="term" value="P:arachidonate metabolic process"/>
    <property type="evidence" value="ECO:0007669"/>
    <property type="project" value="TreeGrafter"/>
</dbReference>
<dbReference type="PANTHER" id="PTHR24185:SF1">
    <property type="entry name" value="CALCIUM-INDEPENDENT PHOSPHOLIPASE A2-GAMMA"/>
    <property type="match status" value="1"/>
</dbReference>
<evidence type="ECO:0000259" key="5">
    <source>
        <dbReference type="PROSITE" id="PS51635"/>
    </source>
</evidence>
<dbReference type="Proteomes" id="UP000663888">
    <property type="component" value="Unassembled WGS sequence"/>
</dbReference>
<dbReference type="InterPro" id="IPR016035">
    <property type="entry name" value="Acyl_Trfase/lysoPLipase"/>
</dbReference>
<accession>A0A8H2XWC8</accession>
<dbReference type="Pfam" id="PF01734">
    <property type="entry name" value="Patatin"/>
    <property type="match status" value="1"/>
</dbReference>
<dbReference type="PANTHER" id="PTHR24185">
    <property type="entry name" value="CALCIUM-INDEPENDENT PHOSPHOLIPASE A2-GAMMA"/>
    <property type="match status" value="1"/>
</dbReference>
<feature type="domain" description="PNPLA" evidence="5">
    <location>
        <begin position="124"/>
        <end position="332"/>
    </location>
</feature>
<dbReference type="InterPro" id="IPR027417">
    <property type="entry name" value="P-loop_NTPase"/>
</dbReference>
<keyword evidence="1" id="KW-0378">Hydrolase</keyword>
<gene>
    <name evidence="6" type="ORF">RDB_LOCUS39847</name>
</gene>
<dbReference type="Gene3D" id="3.40.50.300">
    <property type="entry name" value="P-loop containing nucleotide triphosphate hydrolases"/>
    <property type="match status" value="1"/>
</dbReference>
<evidence type="ECO:0000256" key="4">
    <source>
        <dbReference type="PROSITE-ProRule" id="PRU01161"/>
    </source>
</evidence>
<dbReference type="SUPFAM" id="SSF52540">
    <property type="entry name" value="P-loop containing nucleoside triphosphate hydrolases"/>
    <property type="match status" value="1"/>
</dbReference>
<proteinExistence type="predicted"/>
<dbReference type="PROSITE" id="PS51635">
    <property type="entry name" value="PNPLA"/>
    <property type="match status" value="1"/>
</dbReference>
<evidence type="ECO:0000256" key="3">
    <source>
        <dbReference type="ARBA" id="ARBA00023098"/>
    </source>
</evidence>
<reference evidence="6" key="1">
    <citation type="submission" date="2021-01" db="EMBL/GenBank/DDBJ databases">
        <authorList>
            <person name="Kaushik A."/>
        </authorList>
    </citation>
    <scope>NUCLEOTIDE SEQUENCE</scope>
    <source>
        <strain evidence="6">AG4-R118</strain>
    </source>
</reference>
<evidence type="ECO:0000256" key="2">
    <source>
        <dbReference type="ARBA" id="ARBA00022963"/>
    </source>
</evidence>
<dbReference type="GO" id="GO:0047499">
    <property type="term" value="F:calcium-independent phospholipase A2 activity"/>
    <property type="evidence" value="ECO:0007669"/>
    <property type="project" value="TreeGrafter"/>
</dbReference>
<dbReference type="GO" id="GO:0016042">
    <property type="term" value="P:lipid catabolic process"/>
    <property type="evidence" value="ECO:0007669"/>
    <property type="project" value="UniProtKB-KW"/>
</dbReference>
<comment type="caution">
    <text evidence="6">The sequence shown here is derived from an EMBL/GenBank/DDBJ whole genome shotgun (WGS) entry which is preliminary data.</text>
</comment>
<dbReference type="EMBL" id="CAJMWX010000841">
    <property type="protein sequence ID" value="CAE6434593.1"/>
    <property type="molecule type" value="Genomic_DNA"/>
</dbReference>
<dbReference type="SUPFAM" id="SSF52151">
    <property type="entry name" value="FabD/lysophospholipase-like"/>
    <property type="match status" value="1"/>
</dbReference>
<feature type="short sequence motif" description="GXGXXG" evidence="4">
    <location>
        <begin position="128"/>
        <end position="133"/>
    </location>
</feature>
<name>A0A8H2XWC8_9AGAM</name>
<comment type="caution">
    <text evidence="4">Lacks conserved residue(s) required for the propagation of feature annotation.</text>
</comment>
<protein>
    <recommendedName>
        <fullName evidence="5">PNPLA domain-containing protein</fullName>
    </recommendedName>
</protein>
<dbReference type="Gene3D" id="3.40.1090.10">
    <property type="entry name" value="Cytosolic phospholipase A2 catalytic domain"/>
    <property type="match status" value="1"/>
</dbReference>
<evidence type="ECO:0000313" key="6">
    <source>
        <dbReference type="EMBL" id="CAE6434593.1"/>
    </source>
</evidence>
<keyword evidence="2" id="KW-0442">Lipid degradation</keyword>
<keyword evidence="3" id="KW-0443">Lipid metabolism</keyword>
<evidence type="ECO:0000313" key="7">
    <source>
        <dbReference type="Proteomes" id="UP000663888"/>
    </source>
</evidence>
<evidence type="ECO:0000256" key="1">
    <source>
        <dbReference type="ARBA" id="ARBA00022801"/>
    </source>
</evidence>